<dbReference type="OrthoDB" id="20872at2759"/>
<dbReference type="GeneID" id="75829239"/>
<evidence type="ECO:0000256" key="1">
    <source>
        <dbReference type="SAM" id="MobiDB-lite"/>
    </source>
</evidence>
<dbReference type="Gene3D" id="3.40.50.300">
    <property type="entry name" value="P-loop containing nucleotide triphosphate hydrolases"/>
    <property type="match status" value="1"/>
</dbReference>
<dbReference type="InterPro" id="IPR002182">
    <property type="entry name" value="NB-ARC"/>
</dbReference>
<dbReference type="SUPFAM" id="SSF52540">
    <property type="entry name" value="P-loop containing nucleoside triphosphate hydrolases"/>
    <property type="match status" value="1"/>
</dbReference>
<dbReference type="InterPro" id="IPR035994">
    <property type="entry name" value="Nucleoside_phosphorylase_sf"/>
</dbReference>
<accession>A0A9Q0B8U4</accession>
<dbReference type="PANTHER" id="PTHR46082:SF11">
    <property type="entry name" value="AAA+ ATPASE DOMAIN-CONTAINING PROTEIN-RELATED"/>
    <property type="match status" value="1"/>
</dbReference>
<sequence>TEYEADGHTLDEQINQILAQKTRLRKKYSRPPPDGDKLFRSDVVHKDVCGDDCGSSPEHLACRTERAEEDDNPAIHHGLIASANQLMKDAQVRDTLAAEKGVLCFEMEAAGLMNHFPCLVIRGICDYADSHKNKEWQGYAAMVAAAYAKDLLRKISPTRVEVERRIADILTSVEAGLDQLRLKANETQYEVKTHTELLVSIHQGVQGQKPKITEDASAYRGSHYLLPFASDPEFVERPEIWAWIKEGFTGLARRMALFGMGGFGKSQLAIRFACYVRDEFPTTSIFWVHGATRDTFEASYRTIAETLLLPRRTDADVNVLALVRDWLQKVDGNPFLMVIDNADIVDIYSDKALHDDGLALYLPKCDHGKVLVTTRSRNVAEKLVGNGKWIQQVPVMKKDQALQLLYRRLGSEEESDGGDLIRALDHVPLAISQAAAYIHCRRPRVTLRSYLEEFNGGQKRKIGLLRSDKGDLGRYEGVSNSVLVTWQLTFDRIREDHPRAADLLALMSQFQSQNIPESMLHGYDDTAADAHSDQGDAGVSVSDDGSRGLEFENDLDVLRSYSLVMVKTAGLCDMHSLVQF</sequence>
<protein>
    <recommendedName>
        <fullName evidence="2">NB-ARC domain-containing protein</fullName>
    </recommendedName>
</protein>
<name>A0A9Q0B8U4_9HYPO</name>
<dbReference type="Proteomes" id="UP001055219">
    <property type="component" value="Unassembled WGS sequence"/>
</dbReference>
<dbReference type="PANTHER" id="PTHR46082">
    <property type="entry name" value="ATP/GTP-BINDING PROTEIN-RELATED"/>
    <property type="match status" value="1"/>
</dbReference>
<feature type="region of interest" description="Disordered" evidence="1">
    <location>
        <begin position="525"/>
        <end position="545"/>
    </location>
</feature>
<gene>
    <name evidence="3" type="ORF">J7T54_002730</name>
</gene>
<feature type="domain" description="NB-ARC" evidence="2">
    <location>
        <begin position="254"/>
        <end position="407"/>
    </location>
</feature>
<reference evidence="3" key="2">
    <citation type="submission" date="2022-07" db="EMBL/GenBank/DDBJ databases">
        <authorList>
            <person name="Goncalves M.F.M."/>
            <person name="Hilario S."/>
            <person name="Van De Peer Y."/>
            <person name="Esteves A.C."/>
            <person name="Alves A."/>
        </authorList>
    </citation>
    <scope>NUCLEOTIDE SEQUENCE</scope>
    <source>
        <strain evidence="3">MUM 19.33</strain>
    </source>
</reference>
<keyword evidence="4" id="KW-1185">Reference proteome</keyword>
<evidence type="ECO:0000313" key="4">
    <source>
        <dbReference type="Proteomes" id="UP001055219"/>
    </source>
</evidence>
<comment type="caution">
    <text evidence="3">The sequence shown here is derived from an EMBL/GenBank/DDBJ whole genome shotgun (WGS) entry which is preliminary data.</text>
</comment>
<feature type="non-terminal residue" evidence="3">
    <location>
        <position position="580"/>
    </location>
</feature>
<evidence type="ECO:0000313" key="3">
    <source>
        <dbReference type="EMBL" id="KAI6777532.1"/>
    </source>
</evidence>
<dbReference type="GO" id="GO:0003824">
    <property type="term" value="F:catalytic activity"/>
    <property type="evidence" value="ECO:0007669"/>
    <property type="project" value="InterPro"/>
</dbReference>
<dbReference type="AlphaFoldDB" id="A0A9Q0B8U4"/>
<dbReference type="RefSeq" id="XP_051358388.1">
    <property type="nucleotide sequence ID" value="XM_051510742.1"/>
</dbReference>
<dbReference type="GO" id="GO:0009116">
    <property type="term" value="P:nucleoside metabolic process"/>
    <property type="evidence" value="ECO:0007669"/>
    <property type="project" value="InterPro"/>
</dbReference>
<proteinExistence type="predicted"/>
<feature type="compositionally biased region" description="Basic and acidic residues" evidence="1">
    <location>
        <begin position="525"/>
        <end position="534"/>
    </location>
</feature>
<dbReference type="GO" id="GO:0043531">
    <property type="term" value="F:ADP binding"/>
    <property type="evidence" value="ECO:0007669"/>
    <property type="project" value="InterPro"/>
</dbReference>
<reference evidence="3" key="1">
    <citation type="journal article" date="2021" name="J Fungi (Basel)">
        <title>Genomic and Metabolomic Analyses of the Marine Fungus Emericellopsis cladophorae: Insights into Saltwater Adaptability Mechanisms and Its Biosynthetic Potential.</title>
        <authorList>
            <person name="Goncalves M.F.M."/>
            <person name="Hilario S."/>
            <person name="Van de Peer Y."/>
            <person name="Esteves A.C."/>
            <person name="Alves A."/>
        </authorList>
    </citation>
    <scope>NUCLEOTIDE SEQUENCE</scope>
    <source>
        <strain evidence="3">MUM 19.33</strain>
    </source>
</reference>
<feature type="non-terminal residue" evidence="3">
    <location>
        <position position="1"/>
    </location>
</feature>
<dbReference type="Pfam" id="PF00931">
    <property type="entry name" value="NB-ARC"/>
    <property type="match status" value="1"/>
</dbReference>
<dbReference type="InterPro" id="IPR027417">
    <property type="entry name" value="P-loop_NTPase"/>
</dbReference>
<dbReference type="EMBL" id="JAGIXG020000236">
    <property type="protein sequence ID" value="KAI6777532.1"/>
    <property type="molecule type" value="Genomic_DNA"/>
</dbReference>
<dbReference type="Gene3D" id="3.40.50.1580">
    <property type="entry name" value="Nucleoside phosphorylase domain"/>
    <property type="match status" value="1"/>
</dbReference>
<evidence type="ECO:0000259" key="2">
    <source>
        <dbReference type="Pfam" id="PF00931"/>
    </source>
</evidence>
<organism evidence="3 4">
    <name type="scientific">Emericellopsis cladophorae</name>
    <dbReference type="NCBI Taxonomy" id="2686198"/>
    <lineage>
        <taxon>Eukaryota</taxon>
        <taxon>Fungi</taxon>
        <taxon>Dikarya</taxon>
        <taxon>Ascomycota</taxon>
        <taxon>Pezizomycotina</taxon>
        <taxon>Sordariomycetes</taxon>
        <taxon>Hypocreomycetidae</taxon>
        <taxon>Hypocreales</taxon>
        <taxon>Bionectriaceae</taxon>
        <taxon>Emericellopsis</taxon>
    </lineage>
</organism>
<dbReference type="SUPFAM" id="SSF53167">
    <property type="entry name" value="Purine and uridine phosphorylases"/>
    <property type="match status" value="1"/>
</dbReference>
<dbReference type="InterPro" id="IPR053137">
    <property type="entry name" value="NLR-like"/>
</dbReference>